<evidence type="ECO:0000313" key="2">
    <source>
        <dbReference type="EMBL" id="NDY90818.1"/>
    </source>
</evidence>
<protein>
    <submittedName>
        <fullName evidence="2">Alpha/beta hydrolase</fullName>
    </submittedName>
</protein>
<dbReference type="EMBL" id="JAAGOH010000005">
    <property type="protein sequence ID" value="NDY90818.1"/>
    <property type="molecule type" value="Genomic_DNA"/>
</dbReference>
<evidence type="ECO:0000313" key="3">
    <source>
        <dbReference type="Proteomes" id="UP000484255"/>
    </source>
</evidence>
<proteinExistence type="predicted"/>
<dbReference type="GO" id="GO:0016787">
    <property type="term" value="F:hydrolase activity"/>
    <property type="evidence" value="ECO:0007669"/>
    <property type="project" value="UniProtKB-KW"/>
</dbReference>
<evidence type="ECO:0000259" key="1">
    <source>
        <dbReference type="Pfam" id="PF12697"/>
    </source>
</evidence>
<sequence length="271" mass="30439">MSARLVFSHANGFGAGTYRVLFEHWRAAGYRVEAVERFGHDPAYPVTSNWRGLRDQLLDFVAAGGPQPVWLVGHSLGGLLSLLAACRRPEWVHGVVLLDSPVITGWRAHTVHMFKRSGLIRRVSPGKISQRRRHEWPDRQAVLAHFASKPMFARWDPRVLQDYVDTGFDEADGQIRLGFRREVETRIYNTLPHHLGPLLRRHPPRSPVAFIAGTQSSEIRQAGLGASRQLAAERFVWLEGTHLYPMERPDDTARLVLSQLASMGGLPLPAA</sequence>
<dbReference type="Proteomes" id="UP000484255">
    <property type="component" value="Unassembled WGS sequence"/>
</dbReference>
<feature type="domain" description="AB hydrolase-1" evidence="1">
    <location>
        <begin position="5"/>
        <end position="254"/>
    </location>
</feature>
<dbReference type="Pfam" id="PF12697">
    <property type="entry name" value="Abhydrolase_6"/>
    <property type="match status" value="1"/>
</dbReference>
<dbReference type="InterPro" id="IPR029058">
    <property type="entry name" value="AB_hydrolase_fold"/>
</dbReference>
<organism evidence="2 3">
    <name type="scientific">Ideonella livida</name>
    <dbReference type="NCBI Taxonomy" id="2707176"/>
    <lineage>
        <taxon>Bacteria</taxon>
        <taxon>Pseudomonadati</taxon>
        <taxon>Pseudomonadota</taxon>
        <taxon>Betaproteobacteria</taxon>
        <taxon>Burkholderiales</taxon>
        <taxon>Sphaerotilaceae</taxon>
        <taxon>Ideonella</taxon>
    </lineage>
</organism>
<keyword evidence="3" id="KW-1185">Reference proteome</keyword>
<dbReference type="RefSeq" id="WP_163456663.1">
    <property type="nucleotide sequence ID" value="NZ_JAAGOH010000005.1"/>
</dbReference>
<dbReference type="InterPro" id="IPR000073">
    <property type="entry name" value="AB_hydrolase_1"/>
</dbReference>
<dbReference type="SUPFAM" id="SSF53474">
    <property type="entry name" value="alpha/beta-Hydrolases"/>
    <property type="match status" value="1"/>
</dbReference>
<dbReference type="PANTHER" id="PTHR43689:SF8">
    <property type="entry name" value="ALPHA_BETA-HYDROLASES SUPERFAMILY PROTEIN"/>
    <property type="match status" value="1"/>
</dbReference>
<dbReference type="PANTHER" id="PTHR43689">
    <property type="entry name" value="HYDROLASE"/>
    <property type="match status" value="1"/>
</dbReference>
<dbReference type="Gene3D" id="3.40.50.1820">
    <property type="entry name" value="alpha/beta hydrolase"/>
    <property type="match status" value="1"/>
</dbReference>
<keyword evidence="2" id="KW-0378">Hydrolase</keyword>
<dbReference type="AlphaFoldDB" id="A0A7C9TI17"/>
<name>A0A7C9TI17_9BURK</name>
<comment type="caution">
    <text evidence="2">The sequence shown here is derived from an EMBL/GenBank/DDBJ whole genome shotgun (WGS) entry which is preliminary data.</text>
</comment>
<reference evidence="2 3" key="1">
    <citation type="submission" date="2020-02" db="EMBL/GenBank/DDBJ databases">
        <title>Ideonella bacterium strain TBM-1.</title>
        <authorList>
            <person name="Chen W.-M."/>
        </authorList>
    </citation>
    <scope>NUCLEOTIDE SEQUENCE [LARGE SCALE GENOMIC DNA]</scope>
    <source>
        <strain evidence="2 3">TBM-1</strain>
    </source>
</reference>
<accession>A0A7C9TI17</accession>
<gene>
    <name evidence="2" type="ORF">G3A44_06375</name>
</gene>